<protein>
    <submittedName>
        <fullName evidence="2">Uncharacterized protein</fullName>
    </submittedName>
</protein>
<reference evidence="2 3" key="1">
    <citation type="submission" date="2023-10" db="EMBL/GenBank/DDBJ databases">
        <title>Genomes of two closely related lineages of the louse Polyplax serrata with different host specificities.</title>
        <authorList>
            <person name="Martinu J."/>
            <person name="Tarabai H."/>
            <person name="Stefka J."/>
            <person name="Hypsa V."/>
        </authorList>
    </citation>
    <scope>NUCLEOTIDE SEQUENCE [LARGE SCALE GENOMIC DNA]</scope>
    <source>
        <strain evidence="2">HR10_N</strain>
    </source>
</reference>
<comment type="caution">
    <text evidence="2">The sequence shown here is derived from an EMBL/GenBank/DDBJ whole genome shotgun (WGS) entry which is preliminary data.</text>
</comment>
<proteinExistence type="predicted"/>
<dbReference type="Proteomes" id="UP001372834">
    <property type="component" value="Unassembled WGS sequence"/>
</dbReference>
<accession>A0AAN8PFV1</accession>
<evidence type="ECO:0000256" key="1">
    <source>
        <dbReference type="SAM" id="MobiDB-lite"/>
    </source>
</evidence>
<feature type="region of interest" description="Disordered" evidence="1">
    <location>
        <begin position="46"/>
        <end position="69"/>
    </location>
</feature>
<evidence type="ECO:0000313" key="2">
    <source>
        <dbReference type="EMBL" id="KAK6628541.1"/>
    </source>
</evidence>
<dbReference type="EMBL" id="JAWJWE010000036">
    <property type="protein sequence ID" value="KAK6628541.1"/>
    <property type="molecule type" value="Genomic_DNA"/>
</dbReference>
<name>A0AAN8PFV1_POLSC</name>
<sequence length="95" mass="11463">MELADKYSYLVISAREKPMRALRQSRRTLPRQKTFYYQTQTRQAYAGVGEKEKERHKRRLTKDEQNSQGETIKMWRARGARYTYWKSVDTITINL</sequence>
<organism evidence="2 3">
    <name type="scientific">Polyplax serrata</name>
    <name type="common">Common mouse louse</name>
    <dbReference type="NCBI Taxonomy" id="468196"/>
    <lineage>
        <taxon>Eukaryota</taxon>
        <taxon>Metazoa</taxon>
        <taxon>Ecdysozoa</taxon>
        <taxon>Arthropoda</taxon>
        <taxon>Hexapoda</taxon>
        <taxon>Insecta</taxon>
        <taxon>Pterygota</taxon>
        <taxon>Neoptera</taxon>
        <taxon>Paraneoptera</taxon>
        <taxon>Psocodea</taxon>
        <taxon>Troctomorpha</taxon>
        <taxon>Phthiraptera</taxon>
        <taxon>Anoplura</taxon>
        <taxon>Polyplacidae</taxon>
        <taxon>Polyplax</taxon>
    </lineage>
</organism>
<dbReference type="AlphaFoldDB" id="A0AAN8PFV1"/>
<evidence type="ECO:0000313" key="3">
    <source>
        <dbReference type="Proteomes" id="UP001372834"/>
    </source>
</evidence>
<gene>
    <name evidence="2" type="ORF">RUM43_002356</name>
</gene>